<organism evidence="3 4">
    <name type="scientific">Paracoccus aurantius</name>
    <dbReference type="NCBI Taxonomy" id="3073814"/>
    <lineage>
        <taxon>Bacteria</taxon>
        <taxon>Pseudomonadati</taxon>
        <taxon>Pseudomonadota</taxon>
        <taxon>Alphaproteobacteria</taxon>
        <taxon>Rhodobacterales</taxon>
        <taxon>Paracoccaceae</taxon>
        <taxon>Paracoccus</taxon>
    </lineage>
</organism>
<feature type="domain" description="Transposase IS4-like" evidence="2">
    <location>
        <begin position="21"/>
        <end position="169"/>
    </location>
</feature>
<dbReference type="Proteomes" id="UP001269144">
    <property type="component" value="Unassembled WGS sequence"/>
</dbReference>
<keyword evidence="4" id="KW-1185">Reference proteome</keyword>
<dbReference type="EMBL" id="JAVQLW010000004">
    <property type="protein sequence ID" value="MDS9469751.1"/>
    <property type="molecule type" value="Genomic_DNA"/>
</dbReference>
<gene>
    <name evidence="3" type="ORF">RGQ15_19505</name>
</gene>
<dbReference type="InterPro" id="IPR002559">
    <property type="entry name" value="Transposase_11"/>
</dbReference>
<dbReference type="SUPFAM" id="SSF53098">
    <property type="entry name" value="Ribonuclease H-like"/>
    <property type="match status" value="1"/>
</dbReference>
<name>A0ABU2HXH4_9RHOB</name>
<feature type="compositionally biased region" description="Polar residues" evidence="1">
    <location>
        <begin position="217"/>
        <end position="226"/>
    </location>
</feature>
<feature type="region of interest" description="Disordered" evidence="1">
    <location>
        <begin position="217"/>
        <end position="236"/>
    </location>
</feature>
<dbReference type="InterPro" id="IPR012337">
    <property type="entry name" value="RNaseH-like_sf"/>
</dbReference>
<proteinExistence type="predicted"/>
<comment type="caution">
    <text evidence="3">The sequence shown here is derived from an EMBL/GenBank/DDBJ whole genome shotgun (WGS) entry which is preliminary data.</text>
</comment>
<dbReference type="Pfam" id="PF01609">
    <property type="entry name" value="DDE_Tnp_1"/>
    <property type="match status" value="1"/>
</dbReference>
<accession>A0ABU2HXH4</accession>
<protein>
    <submittedName>
        <fullName evidence="3">Transposase</fullName>
    </submittedName>
</protein>
<evidence type="ECO:0000313" key="4">
    <source>
        <dbReference type="Proteomes" id="UP001269144"/>
    </source>
</evidence>
<evidence type="ECO:0000313" key="3">
    <source>
        <dbReference type="EMBL" id="MDS9469751.1"/>
    </source>
</evidence>
<reference evidence="4" key="1">
    <citation type="submission" date="2023-07" db="EMBL/GenBank/DDBJ databases">
        <title>Paracoccus sp. MBLB3053 whole genome sequence.</title>
        <authorList>
            <person name="Hwang C.Y."/>
            <person name="Cho E.-S."/>
            <person name="Seo M.-J."/>
        </authorList>
    </citation>
    <scope>NUCLEOTIDE SEQUENCE [LARGE SCALE GENOMIC DNA]</scope>
    <source>
        <strain evidence="4">MBLB3053</strain>
    </source>
</reference>
<dbReference type="RefSeq" id="WP_311162634.1">
    <property type="nucleotide sequence ID" value="NZ_JAVQLW010000004.1"/>
</dbReference>
<evidence type="ECO:0000259" key="2">
    <source>
        <dbReference type="Pfam" id="PF01609"/>
    </source>
</evidence>
<sequence>MPLIWALLEGRVCSETNARIALIKRYLDHFPATTIRMLPADREFTGAAWLKFLNDHNIPFAIRLKESLRVTTEDGHDLTLRARLHHARRSRTFRARIGASENAAASDAPLLHFAAKRLGDEWLIIATNVAPRAALEAYRKRWAIECLFGDTKTRGLNLEDTRLREPRKLGLLMPLLLSQSHGPGERLQIASGAGARRGRPMDITPKRGSASVSITSDIVSGQTRSRPSGLGSGLPQIQRKWPESCSVMFDVGLRQK</sequence>
<evidence type="ECO:0000256" key="1">
    <source>
        <dbReference type="SAM" id="MobiDB-lite"/>
    </source>
</evidence>